<protein>
    <submittedName>
        <fullName evidence="4">FAD-dependent oxidoreductase</fullName>
    </submittedName>
</protein>
<keyword evidence="5" id="KW-1185">Reference proteome</keyword>
<name>A0A418X0L1_9BURK</name>
<proteinExistence type="inferred from homology"/>
<organism evidence="4 5">
    <name type="scientific">Noviherbaspirillum cavernae</name>
    <dbReference type="NCBI Taxonomy" id="2320862"/>
    <lineage>
        <taxon>Bacteria</taxon>
        <taxon>Pseudomonadati</taxon>
        <taxon>Pseudomonadota</taxon>
        <taxon>Betaproteobacteria</taxon>
        <taxon>Burkholderiales</taxon>
        <taxon>Oxalobacteraceae</taxon>
        <taxon>Noviherbaspirillum</taxon>
    </lineage>
</organism>
<sequence>MTKQIAVVGGGVVGVCTAFFLAEAGHDVVVVERHHNVAEESSFANAGIVSSGYATPWLVPSLPKKLLSCISQTAAPVLIKPGMDRALRRWVKRWMSENELERYRINSTRMQRVAYYSREILQQLREHFQLDYEHTRGVLHLLRSERDIKAAEPARELLNDNEVPHQMLDADAAREIEPALGYRAELAGALYMPNDEAGNCPLFAKQMRQIVQSMGVQFQFTSTVRAIEPDGGRVSLRIDDRTFSADAVVLAAGSDSAQLLKPLGIEVPLYPVRGYSATASIKNFDEAPRAALQDETYKVAITRMGGRVRVAGIAELGTRTSELHKSALRTLIKVGSDWFPNAANYNTSTFWCGARPMLPDGPPLLGATPVRNVYVNIGHGSNGWAMAAGSGKIVADIVSGFTPEVDMDGLTLSRYG</sequence>
<dbReference type="InterPro" id="IPR036188">
    <property type="entry name" value="FAD/NAD-bd_sf"/>
</dbReference>
<evidence type="ECO:0000313" key="4">
    <source>
        <dbReference type="EMBL" id="RJG06037.1"/>
    </source>
</evidence>
<comment type="caution">
    <text evidence="4">The sequence shown here is derived from an EMBL/GenBank/DDBJ whole genome shotgun (WGS) entry which is preliminary data.</text>
</comment>
<dbReference type="EMBL" id="QYUN01000002">
    <property type="protein sequence ID" value="RJG06037.1"/>
    <property type="molecule type" value="Genomic_DNA"/>
</dbReference>
<dbReference type="PANTHER" id="PTHR13847">
    <property type="entry name" value="SARCOSINE DEHYDROGENASE-RELATED"/>
    <property type="match status" value="1"/>
</dbReference>
<dbReference type="OrthoDB" id="18526at2"/>
<dbReference type="Pfam" id="PF01266">
    <property type="entry name" value="DAO"/>
    <property type="match status" value="1"/>
</dbReference>
<evidence type="ECO:0000313" key="5">
    <source>
        <dbReference type="Proteomes" id="UP000285190"/>
    </source>
</evidence>
<dbReference type="GO" id="GO:0055130">
    <property type="term" value="P:D-alanine catabolic process"/>
    <property type="evidence" value="ECO:0007669"/>
    <property type="project" value="TreeGrafter"/>
</dbReference>
<dbReference type="Gene3D" id="3.50.50.60">
    <property type="entry name" value="FAD/NAD(P)-binding domain"/>
    <property type="match status" value="2"/>
</dbReference>
<evidence type="ECO:0000259" key="3">
    <source>
        <dbReference type="Pfam" id="PF01266"/>
    </source>
</evidence>
<dbReference type="InterPro" id="IPR006076">
    <property type="entry name" value="FAD-dep_OxRdtase"/>
</dbReference>
<evidence type="ECO:0000256" key="1">
    <source>
        <dbReference type="ARBA" id="ARBA00009410"/>
    </source>
</evidence>
<gene>
    <name evidence="4" type="ORF">D3870_08455</name>
</gene>
<reference evidence="4 5" key="1">
    <citation type="submission" date="2018-09" db="EMBL/GenBank/DDBJ databases">
        <authorList>
            <person name="Zhu H."/>
        </authorList>
    </citation>
    <scope>NUCLEOTIDE SEQUENCE [LARGE SCALE GENOMIC DNA]</scope>
    <source>
        <strain evidence="4 5">K2R10-39</strain>
    </source>
</reference>
<feature type="domain" description="FAD dependent oxidoreductase" evidence="3">
    <location>
        <begin position="5"/>
        <end position="396"/>
    </location>
</feature>
<comment type="similarity">
    <text evidence="1">Belongs to the DadA oxidoreductase family.</text>
</comment>
<dbReference type="PANTHER" id="PTHR13847:SF280">
    <property type="entry name" value="D-AMINO ACID DEHYDROGENASE"/>
    <property type="match status" value="1"/>
</dbReference>
<dbReference type="Gene3D" id="3.30.9.10">
    <property type="entry name" value="D-Amino Acid Oxidase, subunit A, domain 2"/>
    <property type="match status" value="1"/>
</dbReference>
<dbReference type="Proteomes" id="UP000285190">
    <property type="component" value="Unassembled WGS sequence"/>
</dbReference>
<dbReference type="SUPFAM" id="SSF54373">
    <property type="entry name" value="FAD-linked reductases, C-terminal domain"/>
    <property type="match status" value="1"/>
</dbReference>
<dbReference type="GO" id="GO:0005886">
    <property type="term" value="C:plasma membrane"/>
    <property type="evidence" value="ECO:0007669"/>
    <property type="project" value="TreeGrafter"/>
</dbReference>
<dbReference type="NCBIfam" id="NF001933">
    <property type="entry name" value="PRK00711.1"/>
    <property type="match status" value="1"/>
</dbReference>
<accession>A0A418X0L1</accession>
<evidence type="ECO:0000256" key="2">
    <source>
        <dbReference type="ARBA" id="ARBA00023002"/>
    </source>
</evidence>
<dbReference type="AlphaFoldDB" id="A0A418X0L1"/>
<dbReference type="GO" id="GO:0008718">
    <property type="term" value="F:D-amino-acid dehydrogenase activity"/>
    <property type="evidence" value="ECO:0007669"/>
    <property type="project" value="TreeGrafter"/>
</dbReference>
<keyword evidence="2" id="KW-0560">Oxidoreductase</keyword>
<dbReference type="GO" id="GO:0005737">
    <property type="term" value="C:cytoplasm"/>
    <property type="evidence" value="ECO:0007669"/>
    <property type="project" value="TreeGrafter"/>
</dbReference>
<dbReference type="SUPFAM" id="SSF51905">
    <property type="entry name" value="FAD/NAD(P)-binding domain"/>
    <property type="match status" value="1"/>
</dbReference>